<dbReference type="PANTHER" id="PTHR43347:SF3">
    <property type="entry name" value="ACYL-COA SYNTHETASE SHORT-CHAIN FAMILY MEMBER 3, MITOCHONDRIAL"/>
    <property type="match status" value="1"/>
</dbReference>
<dbReference type="Gene3D" id="3.40.50.12780">
    <property type="entry name" value="N-terminal domain of ligase-like"/>
    <property type="match status" value="1"/>
</dbReference>
<dbReference type="EC" id="6.2.1.1" evidence="2"/>
<evidence type="ECO:0000313" key="9">
    <source>
        <dbReference type="EMBL" id="KAF7693763.1"/>
    </source>
</evidence>
<accession>A0A8T0AP60</accession>
<dbReference type="Pfam" id="PF16177">
    <property type="entry name" value="ACAS_N"/>
    <property type="match status" value="1"/>
</dbReference>
<organism evidence="9 10">
    <name type="scientific">Silurus meridionalis</name>
    <name type="common">Southern catfish</name>
    <name type="synonym">Silurus soldatovi meridionalis</name>
    <dbReference type="NCBI Taxonomy" id="175797"/>
    <lineage>
        <taxon>Eukaryota</taxon>
        <taxon>Metazoa</taxon>
        <taxon>Chordata</taxon>
        <taxon>Craniata</taxon>
        <taxon>Vertebrata</taxon>
        <taxon>Euteleostomi</taxon>
        <taxon>Actinopterygii</taxon>
        <taxon>Neopterygii</taxon>
        <taxon>Teleostei</taxon>
        <taxon>Ostariophysi</taxon>
        <taxon>Siluriformes</taxon>
        <taxon>Siluridae</taxon>
        <taxon>Silurus</taxon>
    </lineage>
</organism>
<dbReference type="InterPro" id="IPR042099">
    <property type="entry name" value="ANL_N_sf"/>
</dbReference>
<evidence type="ECO:0000259" key="7">
    <source>
        <dbReference type="Pfam" id="PF00501"/>
    </source>
</evidence>
<sequence length="490" mass="54746">MRLLHSRILEHYLCSVKARRGTCSMSMRVISRFTCTTSSLLEVRGQNRWLRPGDGVRRWFSPRFCSSLDSYTEAFRKAAEEPERFWSEAAHSITWLQKWNKTLDCTDEVFPRWFVGGEVNMCYNAVDRHVEAGRGDQTAVIHDSPVTQSKQSISYRELLDQVSTLAGVLVRHGVKKGDMVVIYMPMVPQAMFTMLACARIGAPHSLIFGGFASKELSVRIDHAKPKLLVTASFGIEPGRRVDYIPLVEKALELSSHKPHKVLIYNRPGMGEVHTHSELSLDWDEEMSSARPHDCVSVPAHHPLYVLYTSGTTGTPKGVVRDTGGYAVMLNWTMSSIYGLKPGEVWWAASDLGWVVGHSYICYGPLLHGNTTVLYEGKPVGTPDPGAFFRVMSEHRTASVFTAPTAIRAIRQQDPHAVHGKQYTFSSLRSLFVAVIFVKTLPKTRSGKIPRSSLSNLVNAKPYKISPTIEDPGVFKTIEKVVKEHLKTSGS</sequence>
<comment type="similarity">
    <text evidence="1">Belongs to the ATP-dependent AMP-binding enzyme family.</text>
</comment>
<evidence type="ECO:0000259" key="8">
    <source>
        <dbReference type="Pfam" id="PF16177"/>
    </source>
</evidence>
<evidence type="ECO:0000256" key="2">
    <source>
        <dbReference type="ARBA" id="ARBA00013275"/>
    </source>
</evidence>
<feature type="domain" description="AMP-dependent synthetase/ligase" evidence="7">
    <location>
        <begin position="132"/>
        <end position="432"/>
    </location>
</feature>
<protein>
    <recommendedName>
        <fullName evidence="4">Acyl-CoA synthetase short-chain family member 3, mitochondrial</fullName>
        <ecNumber evidence="2">6.2.1.1</ecNumber>
    </recommendedName>
    <alternativeName>
        <fullName evidence="5">Acetate--CoA ligase 3</fullName>
    </alternativeName>
</protein>
<evidence type="ECO:0000313" key="10">
    <source>
        <dbReference type="Proteomes" id="UP000606274"/>
    </source>
</evidence>
<evidence type="ECO:0000256" key="4">
    <source>
        <dbReference type="ARBA" id="ARBA00040004"/>
    </source>
</evidence>
<comment type="caution">
    <text evidence="9">The sequence shown here is derived from an EMBL/GenBank/DDBJ whole genome shotgun (WGS) entry which is preliminary data.</text>
</comment>
<dbReference type="InterPro" id="IPR020845">
    <property type="entry name" value="AMP-binding_CS"/>
</dbReference>
<dbReference type="PROSITE" id="PS00455">
    <property type="entry name" value="AMP_BINDING"/>
    <property type="match status" value="1"/>
</dbReference>
<dbReference type="EMBL" id="JABFDY010000018">
    <property type="protein sequence ID" value="KAF7693763.1"/>
    <property type="molecule type" value="Genomic_DNA"/>
</dbReference>
<keyword evidence="3" id="KW-0443">Lipid metabolism</keyword>
<feature type="domain" description="Acetyl-coenzyme A synthetase N-terminal" evidence="8">
    <location>
        <begin position="71"/>
        <end position="125"/>
    </location>
</feature>
<evidence type="ECO:0000256" key="3">
    <source>
        <dbReference type="ARBA" id="ARBA00023098"/>
    </source>
</evidence>
<dbReference type="GO" id="GO:0050218">
    <property type="term" value="F:propionate-CoA ligase activity"/>
    <property type="evidence" value="ECO:0007669"/>
    <property type="project" value="TreeGrafter"/>
</dbReference>
<evidence type="ECO:0000256" key="1">
    <source>
        <dbReference type="ARBA" id="ARBA00006432"/>
    </source>
</evidence>
<evidence type="ECO:0000256" key="5">
    <source>
        <dbReference type="ARBA" id="ARBA00042755"/>
    </source>
</evidence>
<dbReference type="GO" id="GO:0005759">
    <property type="term" value="C:mitochondrial matrix"/>
    <property type="evidence" value="ECO:0007669"/>
    <property type="project" value="TreeGrafter"/>
</dbReference>
<reference evidence="9" key="1">
    <citation type="submission" date="2020-08" db="EMBL/GenBank/DDBJ databases">
        <title>Chromosome-level assembly of Southern catfish (Silurus meridionalis) provides insights into visual adaptation to the nocturnal and benthic lifestyles.</title>
        <authorList>
            <person name="Zhang Y."/>
            <person name="Wang D."/>
            <person name="Peng Z."/>
        </authorList>
    </citation>
    <scope>NUCLEOTIDE SEQUENCE</scope>
    <source>
        <strain evidence="9">SWU-2019-XX</strain>
        <tissue evidence="9">Muscle</tissue>
    </source>
</reference>
<dbReference type="SUPFAM" id="SSF56801">
    <property type="entry name" value="Acetyl-CoA synthetase-like"/>
    <property type="match status" value="1"/>
</dbReference>
<evidence type="ECO:0000256" key="6">
    <source>
        <dbReference type="ARBA" id="ARBA00047935"/>
    </source>
</evidence>
<dbReference type="Pfam" id="PF00501">
    <property type="entry name" value="AMP-binding"/>
    <property type="match status" value="1"/>
</dbReference>
<dbReference type="Proteomes" id="UP000606274">
    <property type="component" value="Unassembled WGS sequence"/>
</dbReference>
<dbReference type="InterPro" id="IPR000873">
    <property type="entry name" value="AMP-dep_synth/lig_dom"/>
</dbReference>
<dbReference type="GO" id="GO:0003987">
    <property type="term" value="F:acetate-CoA ligase activity"/>
    <property type="evidence" value="ECO:0007669"/>
    <property type="project" value="UniProtKB-EC"/>
</dbReference>
<name>A0A8T0AP60_SILME</name>
<keyword evidence="10" id="KW-1185">Reference proteome</keyword>
<dbReference type="InterPro" id="IPR032387">
    <property type="entry name" value="ACAS_N"/>
</dbReference>
<comment type="catalytic activity">
    <reaction evidence="6">
        <text>butanoate + ATP + CoA = butanoyl-CoA + AMP + diphosphate</text>
        <dbReference type="Rhea" id="RHEA:46172"/>
        <dbReference type="ChEBI" id="CHEBI:17968"/>
        <dbReference type="ChEBI" id="CHEBI:30616"/>
        <dbReference type="ChEBI" id="CHEBI:33019"/>
        <dbReference type="ChEBI" id="CHEBI:57287"/>
        <dbReference type="ChEBI" id="CHEBI:57371"/>
        <dbReference type="ChEBI" id="CHEBI:456215"/>
    </reaction>
    <physiologicalReaction direction="left-to-right" evidence="6">
        <dbReference type="Rhea" id="RHEA:46173"/>
    </physiologicalReaction>
</comment>
<dbReference type="AlphaFoldDB" id="A0A8T0AP60"/>
<proteinExistence type="inferred from homology"/>
<gene>
    <name evidence="9" type="ORF">HF521_007516</name>
</gene>
<dbReference type="PANTHER" id="PTHR43347">
    <property type="entry name" value="ACYL-COA SYNTHETASE"/>
    <property type="match status" value="1"/>
</dbReference>
<dbReference type="GO" id="GO:0006629">
    <property type="term" value="P:lipid metabolic process"/>
    <property type="evidence" value="ECO:0007669"/>
    <property type="project" value="UniProtKB-KW"/>
</dbReference>